<keyword evidence="1" id="KW-0472">Membrane</keyword>
<protein>
    <recommendedName>
        <fullName evidence="4">ATP synthase subunit I</fullName>
    </recommendedName>
</protein>
<feature type="transmembrane region" description="Helical" evidence="1">
    <location>
        <begin position="44"/>
        <end position="63"/>
    </location>
</feature>
<keyword evidence="1" id="KW-0812">Transmembrane</keyword>
<proteinExistence type="predicted"/>
<evidence type="ECO:0000256" key="1">
    <source>
        <dbReference type="SAM" id="Phobius"/>
    </source>
</evidence>
<comment type="caution">
    <text evidence="2">The sequence shown here is derived from an EMBL/GenBank/DDBJ whole genome shotgun (WGS) entry which is preliminary data.</text>
</comment>
<evidence type="ECO:0000313" key="2">
    <source>
        <dbReference type="EMBL" id="MCQ8104949.1"/>
    </source>
</evidence>
<evidence type="ECO:0008006" key="4">
    <source>
        <dbReference type="Google" id="ProtNLM"/>
    </source>
</evidence>
<feature type="transmembrane region" description="Helical" evidence="1">
    <location>
        <begin position="69"/>
        <end position="87"/>
    </location>
</feature>
<name>A0ABT1TI15_9GAMM</name>
<dbReference type="InterPro" id="IPR017581">
    <property type="entry name" value="AtpR-like"/>
</dbReference>
<dbReference type="Proteomes" id="UP001524499">
    <property type="component" value="Unassembled WGS sequence"/>
</dbReference>
<keyword evidence="1" id="KW-1133">Transmembrane helix</keyword>
<feature type="transmembrane region" description="Helical" evidence="1">
    <location>
        <begin position="12"/>
        <end position="32"/>
    </location>
</feature>
<dbReference type="Pfam" id="PF12966">
    <property type="entry name" value="AtpR"/>
    <property type="match status" value="1"/>
</dbReference>
<dbReference type="RefSeq" id="WP_256602793.1">
    <property type="nucleotide sequence ID" value="NZ_JANIBJ010000022.1"/>
</dbReference>
<evidence type="ECO:0000313" key="3">
    <source>
        <dbReference type="Proteomes" id="UP001524499"/>
    </source>
</evidence>
<dbReference type="NCBIfam" id="TIGR03165">
    <property type="entry name" value="F1F0_chp_2"/>
    <property type="match status" value="1"/>
</dbReference>
<gene>
    <name evidence="2" type="ORF">NP590_12610</name>
</gene>
<dbReference type="EMBL" id="JANIBJ010000022">
    <property type="protein sequence ID" value="MCQ8104949.1"/>
    <property type="molecule type" value="Genomic_DNA"/>
</dbReference>
<organism evidence="2 3">
    <name type="scientific">Methylomonas subterranea</name>
    <dbReference type="NCBI Taxonomy" id="2952225"/>
    <lineage>
        <taxon>Bacteria</taxon>
        <taxon>Pseudomonadati</taxon>
        <taxon>Pseudomonadota</taxon>
        <taxon>Gammaproteobacteria</taxon>
        <taxon>Methylococcales</taxon>
        <taxon>Methylococcaceae</taxon>
        <taxon>Methylomonas</taxon>
    </lineage>
</organism>
<keyword evidence="3" id="KW-1185">Reference proteome</keyword>
<reference evidence="2 3" key="1">
    <citation type="submission" date="2022-07" db="EMBL/GenBank/DDBJ databases">
        <title>Methylomonas rivi sp. nov., Methylomonas rosea sp. nov., Methylomonas aureus sp. nov. and Methylomonas subterranea sp. nov., four novel methanotrophs isolated from a freshwater creek and the deep terrestrial subsurface.</title>
        <authorList>
            <person name="Abin C."/>
            <person name="Sankaranarayanan K."/>
            <person name="Garner C."/>
            <person name="Sindelar R."/>
            <person name="Kotary K."/>
            <person name="Garner R."/>
            <person name="Barclay S."/>
            <person name="Lawson P."/>
            <person name="Krumholz L."/>
        </authorList>
    </citation>
    <scope>NUCLEOTIDE SEQUENCE [LARGE SCALE GENOMIC DNA]</scope>
    <source>
        <strain evidence="2 3">SURF-2</strain>
    </source>
</reference>
<sequence>MTNNLAIAADWLMAASVGVLLGCVYFGGLWLTIRRLAHARQPGLHMLASLLLRLALLAWGLYLLTDGHWQRFAAALAGLLLARWWWIRRIAPTGAER</sequence>
<accession>A0ABT1TI15</accession>